<evidence type="ECO:0000256" key="1">
    <source>
        <dbReference type="SAM" id="MobiDB-lite"/>
    </source>
</evidence>
<dbReference type="Proteomes" id="UP000887565">
    <property type="component" value="Unplaced"/>
</dbReference>
<protein>
    <submittedName>
        <fullName evidence="4">Uncharacterized protein</fullName>
    </submittedName>
</protein>
<organism evidence="3 4">
    <name type="scientific">Romanomermis culicivorax</name>
    <name type="common">Nematode worm</name>
    <dbReference type="NCBI Taxonomy" id="13658"/>
    <lineage>
        <taxon>Eukaryota</taxon>
        <taxon>Metazoa</taxon>
        <taxon>Ecdysozoa</taxon>
        <taxon>Nematoda</taxon>
        <taxon>Enoplea</taxon>
        <taxon>Dorylaimia</taxon>
        <taxon>Mermithida</taxon>
        <taxon>Mermithoidea</taxon>
        <taxon>Mermithidae</taxon>
        <taxon>Romanomermis</taxon>
    </lineage>
</organism>
<reference evidence="4" key="1">
    <citation type="submission" date="2022-11" db="UniProtKB">
        <authorList>
            <consortium name="WormBaseParasite"/>
        </authorList>
    </citation>
    <scope>IDENTIFICATION</scope>
</reference>
<dbReference type="WBParaSite" id="nRc.2.0.1.t00071-RA">
    <property type="protein sequence ID" value="nRc.2.0.1.t00071-RA"/>
    <property type="gene ID" value="nRc.2.0.1.g00071"/>
</dbReference>
<evidence type="ECO:0000313" key="4">
    <source>
        <dbReference type="WBParaSite" id="nRc.2.0.1.t00071-RA"/>
    </source>
</evidence>
<feature type="region of interest" description="Disordered" evidence="1">
    <location>
        <begin position="35"/>
        <end position="67"/>
    </location>
</feature>
<feature type="compositionally biased region" description="Basic and acidic residues" evidence="1">
    <location>
        <begin position="37"/>
        <end position="67"/>
    </location>
</feature>
<keyword evidence="3" id="KW-1185">Reference proteome</keyword>
<dbReference type="PROSITE" id="PS51257">
    <property type="entry name" value="PROKAR_LIPOPROTEIN"/>
    <property type="match status" value="1"/>
</dbReference>
<dbReference type="AlphaFoldDB" id="A0A915HEQ2"/>
<keyword evidence="2" id="KW-0732">Signal</keyword>
<sequence>MVKSIVIVLIFMFAVACYVQSYVLEAEAGELMSHNVAKRDDYEDQRRRQEEERRRQEEEERKRKEEE</sequence>
<feature type="chain" id="PRO_5038080065" evidence="2">
    <location>
        <begin position="22"/>
        <end position="67"/>
    </location>
</feature>
<name>A0A915HEQ2_ROMCU</name>
<proteinExistence type="predicted"/>
<evidence type="ECO:0000313" key="3">
    <source>
        <dbReference type="Proteomes" id="UP000887565"/>
    </source>
</evidence>
<feature type="signal peptide" evidence="2">
    <location>
        <begin position="1"/>
        <end position="21"/>
    </location>
</feature>
<evidence type="ECO:0000256" key="2">
    <source>
        <dbReference type="SAM" id="SignalP"/>
    </source>
</evidence>
<accession>A0A915HEQ2</accession>